<accession>A0A8D5G0E3</accession>
<dbReference type="Proteomes" id="UP000826722">
    <property type="component" value="Chromosome"/>
</dbReference>
<dbReference type="InterPro" id="IPR003772">
    <property type="entry name" value="YceD"/>
</dbReference>
<proteinExistence type="inferred from homology"/>
<dbReference type="GO" id="GO:0042254">
    <property type="term" value="P:ribosome biogenesis"/>
    <property type="evidence" value="ECO:0007669"/>
    <property type="project" value="UniProtKB-KW"/>
</dbReference>
<comment type="function">
    <text evidence="1">Plays a role in synthesis, processing and/or stability of 23S rRNA.</text>
</comment>
<evidence type="ECO:0000256" key="5">
    <source>
        <dbReference type="ARBA" id="ARBA00031841"/>
    </source>
</evidence>
<dbReference type="PANTHER" id="PTHR38099">
    <property type="entry name" value="LARGE RIBOSOMAL RNA SUBUNIT ACCUMULATION PROTEIN YCED"/>
    <property type="match status" value="1"/>
</dbReference>
<dbReference type="Pfam" id="PF02620">
    <property type="entry name" value="YceD"/>
    <property type="match status" value="1"/>
</dbReference>
<keyword evidence="4" id="KW-0690">Ribosome biogenesis</keyword>
<dbReference type="RefSeq" id="WP_221763183.1">
    <property type="nucleotide sequence ID" value="NZ_AP024110.1"/>
</dbReference>
<organism evidence="6 7">
    <name type="scientific">Methyloradius palustris</name>
    <dbReference type="NCBI Taxonomy" id="2778876"/>
    <lineage>
        <taxon>Bacteria</taxon>
        <taxon>Pseudomonadati</taxon>
        <taxon>Pseudomonadota</taxon>
        <taxon>Betaproteobacteria</taxon>
        <taxon>Nitrosomonadales</taxon>
        <taxon>Methylophilaceae</taxon>
        <taxon>Methyloradius</taxon>
    </lineage>
</organism>
<gene>
    <name evidence="6" type="ORF">ZMTM_13140</name>
</gene>
<sequence>MIIDNIEFARKSLEFHDTISVLQFNRLEDVLASNKGELDCRLLGKVAIGNRLELELSVRGVLQLTCQRCLEPFDFNLDITSRFIVVNDESDIPSEEDDLEEHDYLIADPKMQLFELIEDEVLLALPLAPKHAGEDCGADSMIAALKKPSPFQALQNLKSK</sequence>
<keyword evidence="7" id="KW-1185">Reference proteome</keyword>
<dbReference type="PANTHER" id="PTHR38099:SF1">
    <property type="entry name" value="LARGE RIBOSOMAL RNA SUBUNIT ACCUMULATION PROTEIN YCED"/>
    <property type="match status" value="1"/>
</dbReference>
<evidence type="ECO:0000313" key="6">
    <source>
        <dbReference type="EMBL" id="BCM25055.1"/>
    </source>
</evidence>
<dbReference type="KEGG" id="mpau:ZMTM_13140"/>
<evidence type="ECO:0000313" key="7">
    <source>
        <dbReference type="Proteomes" id="UP000826722"/>
    </source>
</evidence>
<evidence type="ECO:0000256" key="2">
    <source>
        <dbReference type="ARBA" id="ARBA00010740"/>
    </source>
</evidence>
<dbReference type="GO" id="GO:0005829">
    <property type="term" value="C:cytosol"/>
    <property type="evidence" value="ECO:0007669"/>
    <property type="project" value="TreeGrafter"/>
</dbReference>
<evidence type="ECO:0000256" key="3">
    <source>
        <dbReference type="ARBA" id="ARBA00015716"/>
    </source>
</evidence>
<dbReference type="InterPro" id="IPR039255">
    <property type="entry name" value="YceD_bac"/>
</dbReference>
<evidence type="ECO:0000256" key="4">
    <source>
        <dbReference type="ARBA" id="ARBA00022517"/>
    </source>
</evidence>
<dbReference type="AlphaFoldDB" id="A0A8D5G0E3"/>
<reference evidence="6" key="1">
    <citation type="journal article" date="2021" name="Arch. Microbiol.">
        <title>Methyloradius palustris gen. nov., sp. nov., a methanol-oxidizing bacterium isolated from snow.</title>
        <authorList>
            <person name="Miyadera T."/>
            <person name="Kojima H."/>
            <person name="Fukui M."/>
        </authorList>
    </citation>
    <scope>NUCLEOTIDE SEQUENCE</scope>
    <source>
        <strain evidence="6">Zm11</strain>
    </source>
</reference>
<dbReference type="EMBL" id="AP024110">
    <property type="protein sequence ID" value="BCM25055.1"/>
    <property type="molecule type" value="Genomic_DNA"/>
</dbReference>
<name>A0A8D5G0E3_9PROT</name>
<evidence type="ECO:0000256" key="1">
    <source>
        <dbReference type="ARBA" id="ARBA00002868"/>
    </source>
</evidence>
<comment type="similarity">
    <text evidence="2">Belongs to the DUF177 domain family.</text>
</comment>
<protein>
    <recommendedName>
        <fullName evidence="3">Large ribosomal RNA subunit accumulation protein YceD</fullName>
    </recommendedName>
    <alternativeName>
        <fullName evidence="5">23S rRNA accumulation protein YceD</fullName>
    </alternativeName>
</protein>